<keyword evidence="1 3" id="KW-0732">Signal</keyword>
<feature type="signal peptide" evidence="3">
    <location>
        <begin position="1"/>
        <end position="26"/>
    </location>
</feature>
<dbReference type="InterPro" id="IPR001480">
    <property type="entry name" value="Bulb-type_lectin_dom"/>
</dbReference>
<evidence type="ECO:0000259" key="5">
    <source>
        <dbReference type="PROSITE" id="PS50948"/>
    </source>
</evidence>
<dbReference type="PROSITE" id="PS50927">
    <property type="entry name" value="BULB_LECTIN"/>
    <property type="match status" value="1"/>
</dbReference>
<dbReference type="PANTHER" id="PTHR47976:SF115">
    <property type="entry name" value="RECEPTOR-LIKE SERINE_THREONINE-PROTEIN KINASE"/>
    <property type="match status" value="1"/>
</dbReference>
<evidence type="ECO:0008006" key="8">
    <source>
        <dbReference type="Google" id="ProtNLM"/>
    </source>
</evidence>
<dbReference type="SUPFAM" id="SSF51110">
    <property type="entry name" value="alpha-D-mannose-specific plant lectins"/>
    <property type="match status" value="1"/>
</dbReference>
<proteinExistence type="predicted"/>
<reference evidence="6 7" key="1">
    <citation type="journal article" date="2013" name="Proc. Natl. Acad. Sci. U.S.A.">
        <title>Fine-scale variation in meiotic recombination in Mimulus inferred from population shotgun sequencing.</title>
        <authorList>
            <person name="Hellsten U."/>
            <person name="Wright K.M."/>
            <person name="Jenkins J."/>
            <person name="Shu S."/>
            <person name="Yuan Y."/>
            <person name="Wessler S.R."/>
            <person name="Schmutz J."/>
            <person name="Willis J.H."/>
            <person name="Rokhsar D.S."/>
        </authorList>
    </citation>
    <scope>NUCLEOTIDE SEQUENCE [LARGE SCALE GENOMIC DNA]</scope>
    <source>
        <strain evidence="7">cv. DUN x IM62</strain>
    </source>
</reference>
<keyword evidence="7" id="KW-1185">Reference proteome</keyword>
<evidence type="ECO:0000256" key="3">
    <source>
        <dbReference type="SAM" id="SignalP"/>
    </source>
</evidence>
<dbReference type="Pfam" id="PF01453">
    <property type="entry name" value="B_lectin"/>
    <property type="match status" value="1"/>
</dbReference>
<organism evidence="6 7">
    <name type="scientific">Erythranthe guttata</name>
    <name type="common">Yellow monkey flower</name>
    <name type="synonym">Mimulus guttatus</name>
    <dbReference type="NCBI Taxonomy" id="4155"/>
    <lineage>
        <taxon>Eukaryota</taxon>
        <taxon>Viridiplantae</taxon>
        <taxon>Streptophyta</taxon>
        <taxon>Embryophyta</taxon>
        <taxon>Tracheophyta</taxon>
        <taxon>Spermatophyta</taxon>
        <taxon>Magnoliopsida</taxon>
        <taxon>eudicotyledons</taxon>
        <taxon>Gunneridae</taxon>
        <taxon>Pentapetalae</taxon>
        <taxon>asterids</taxon>
        <taxon>lamiids</taxon>
        <taxon>Lamiales</taxon>
        <taxon>Phrymaceae</taxon>
        <taxon>Erythranthe</taxon>
    </lineage>
</organism>
<keyword evidence="2" id="KW-0325">Glycoprotein</keyword>
<evidence type="ECO:0000256" key="1">
    <source>
        <dbReference type="ARBA" id="ARBA00022729"/>
    </source>
</evidence>
<feature type="chain" id="PRO_5001508425" description="Bulb-type lectin domain-containing protein" evidence="3">
    <location>
        <begin position="27"/>
        <end position="435"/>
    </location>
</feature>
<evidence type="ECO:0000256" key="2">
    <source>
        <dbReference type="ARBA" id="ARBA00023180"/>
    </source>
</evidence>
<dbReference type="Gene3D" id="2.90.10.10">
    <property type="entry name" value="Bulb-type lectin domain"/>
    <property type="match status" value="1"/>
</dbReference>
<dbReference type="SMART" id="SM00108">
    <property type="entry name" value="B_lectin"/>
    <property type="match status" value="1"/>
</dbReference>
<dbReference type="InterPro" id="IPR036426">
    <property type="entry name" value="Bulb-type_lectin_dom_sf"/>
</dbReference>
<evidence type="ECO:0000313" key="7">
    <source>
        <dbReference type="Proteomes" id="UP000030748"/>
    </source>
</evidence>
<feature type="domain" description="Bulb-type lectin" evidence="4">
    <location>
        <begin position="31"/>
        <end position="162"/>
    </location>
</feature>
<dbReference type="PROSITE" id="PS50948">
    <property type="entry name" value="PAN"/>
    <property type="match status" value="1"/>
</dbReference>
<dbReference type="AlphaFoldDB" id="A0A022RYE8"/>
<dbReference type="InterPro" id="IPR051343">
    <property type="entry name" value="G-type_lectin_kinases/EP1-like"/>
</dbReference>
<gene>
    <name evidence="6" type="ORF">MIMGU_mgv1a026633mg</name>
</gene>
<dbReference type="OMA" id="FAIYNRT"/>
<evidence type="ECO:0000259" key="4">
    <source>
        <dbReference type="PROSITE" id="PS50927"/>
    </source>
</evidence>
<dbReference type="eggNOG" id="ENOG502QWJD">
    <property type="taxonomic scope" value="Eukaryota"/>
</dbReference>
<dbReference type="OrthoDB" id="1884773at2759"/>
<sequence length="435" mass="48223">MLTLPSFLAHSFLFIFINILPSFTQGIVPPSQTFNFVNEGSFGDYIVEYNANYRVLSIANSPFQMCFYNTTPSAYTLALRMGTVRSESLMYWVWEANRGNPVGENATFSLGASGNLLLADAGGRIAWQSNTANKDVVGFKLLPNGNMVLYNSKGNFVWQSFDSPTDTLLMGQSLKLKGPNKLVGRLSETENKNGPYSLVLEPKRFAMYYTSKNSPNKPMLYYSLTVFPSSGNQVLDNMTLEVEPDFGDVAFEIRLAYSGGGAGVLFRPKYNATLTYLRLGVDGGLTAHTFYDKVFYNAWEMTYTLFGRTSVLACQLPMRCGGFGLCEDNQCVGCPSPNGVLGWSKSCAPPKITSCKSSDVKYYKLEGVDHFLIHYTRGSGPVKEEDCSRKCTLDCKCAGFFFNRAESRCWVVNELGTLERVANSSHVGYIKTSLH</sequence>
<dbReference type="Proteomes" id="UP000030748">
    <property type="component" value="Unassembled WGS sequence"/>
</dbReference>
<accession>A0A022RYE8</accession>
<name>A0A022RYE8_ERYGU</name>
<dbReference type="STRING" id="4155.A0A022RYE8"/>
<dbReference type="InterPro" id="IPR035446">
    <property type="entry name" value="SLSG/EP1"/>
</dbReference>
<dbReference type="CDD" id="cd00028">
    <property type="entry name" value="B_lectin"/>
    <property type="match status" value="1"/>
</dbReference>
<dbReference type="InterPro" id="IPR003609">
    <property type="entry name" value="Pan_app"/>
</dbReference>
<dbReference type="PhylomeDB" id="A0A022RYE8"/>
<dbReference type="EMBL" id="KI630206">
    <property type="protein sequence ID" value="EYU45021.1"/>
    <property type="molecule type" value="Genomic_DNA"/>
</dbReference>
<dbReference type="PANTHER" id="PTHR47976">
    <property type="entry name" value="G-TYPE LECTIN S-RECEPTOR-LIKE SERINE/THREONINE-PROTEIN KINASE SD2-5"/>
    <property type="match status" value="1"/>
</dbReference>
<dbReference type="PIRSF" id="PIRSF002686">
    <property type="entry name" value="SLG"/>
    <property type="match status" value="1"/>
</dbReference>
<dbReference type="KEGG" id="egt:105968089"/>
<protein>
    <recommendedName>
        <fullName evidence="8">Bulb-type lectin domain-containing protein</fullName>
    </recommendedName>
</protein>
<feature type="domain" description="Apple" evidence="5">
    <location>
        <begin position="355"/>
        <end position="433"/>
    </location>
</feature>
<evidence type="ECO:0000313" key="6">
    <source>
        <dbReference type="EMBL" id="EYU45021.1"/>
    </source>
</evidence>